<comment type="similarity">
    <text evidence="2">Belongs to the complex I subunit 4 family.</text>
</comment>
<keyword evidence="3 6" id="KW-0812">Transmembrane</keyword>
<proteinExistence type="inferred from homology"/>
<comment type="subcellular location">
    <subcellularLocation>
        <location evidence="1">Endomembrane system</location>
        <topology evidence="1">Multi-pass membrane protein</topology>
    </subcellularLocation>
    <subcellularLocation>
        <location evidence="6">Membrane</location>
        <topology evidence="6">Multi-pass membrane protein</topology>
    </subcellularLocation>
</comment>
<gene>
    <name evidence="9" type="ORF">AFM12_18080</name>
</gene>
<dbReference type="PANTHER" id="PTHR43507:SF1">
    <property type="entry name" value="NADH-UBIQUINONE OXIDOREDUCTASE CHAIN 4"/>
    <property type="match status" value="1"/>
</dbReference>
<evidence type="ECO:0000256" key="2">
    <source>
        <dbReference type="ARBA" id="ARBA00009025"/>
    </source>
</evidence>
<comment type="caution">
    <text evidence="9">The sequence shown here is derived from an EMBL/GenBank/DDBJ whole genome shotgun (WGS) entry which is preliminary data.</text>
</comment>
<feature type="transmembrane region" description="Helical" evidence="7">
    <location>
        <begin position="272"/>
        <end position="291"/>
    </location>
</feature>
<evidence type="ECO:0000313" key="9">
    <source>
        <dbReference type="EMBL" id="KPM46692.1"/>
    </source>
</evidence>
<feature type="transmembrane region" description="Helical" evidence="7">
    <location>
        <begin position="298"/>
        <end position="319"/>
    </location>
</feature>
<dbReference type="STRING" id="1605367.AFM12_18080"/>
<name>A0A0N8H988_9BACT</name>
<dbReference type="AlphaFoldDB" id="A0A0N8H988"/>
<evidence type="ECO:0000256" key="7">
    <source>
        <dbReference type="SAM" id="Phobius"/>
    </source>
</evidence>
<keyword evidence="4 7" id="KW-1133">Transmembrane helix</keyword>
<feature type="transmembrane region" description="Helical" evidence="7">
    <location>
        <begin position="130"/>
        <end position="150"/>
    </location>
</feature>
<dbReference type="EMBL" id="LGTQ01000015">
    <property type="protein sequence ID" value="KPM46692.1"/>
    <property type="molecule type" value="Genomic_DNA"/>
</dbReference>
<protein>
    <submittedName>
        <fullName evidence="9">NADH dehydrogenase</fullName>
    </submittedName>
</protein>
<feature type="transmembrane region" description="Helical" evidence="7">
    <location>
        <begin position="325"/>
        <end position="347"/>
    </location>
</feature>
<feature type="transmembrane region" description="Helical" evidence="7">
    <location>
        <begin position="70"/>
        <end position="96"/>
    </location>
</feature>
<reference evidence="9 10" key="1">
    <citation type="submission" date="2015-07" db="EMBL/GenBank/DDBJ databases">
        <title>The draft genome sequence of Leadbetterella sp. JN14-9.</title>
        <authorList>
            <person name="Liu Y."/>
            <person name="Du J."/>
            <person name="Shao Z."/>
        </authorList>
    </citation>
    <scope>NUCLEOTIDE SEQUENCE [LARGE SCALE GENOMIC DNA]</scope>
    <source>
        <strain evidence="9 10">JN14-9</strain>
    </source>
</reference>
<sequence length="485" mass="52506">MLIHLIILIPLAGALISLLAGKNNQSLSKNIALLGSLISLVVFIYAAIQHQAGNTELLSLNKPWLPEMNLALKFSVDGISLLLIALSQVLIPLIILSTSKIEYHKSHLLYALILVTQSALVGVFSAKDIFLFYFFFEAALVPAYFIALNWGNKESSKASFKMFIYTIFGSLIMLVALVFLYSKGQTADMDALISTAEFMPSGVQRALFWAFLLAFAIKMPLFPMHTWQPDAYTTSPTPATMLLSGLLSKMGVYGLIRIALPLSPWAAEHYSVIVIGMAVIGLIYGSIIAIKQDSIKRLIAYSSFAHMGLMAAGVFSGNIEGLQGAVFQMLAHGVNAVGLFFVAKIIFERTGSRSLSSLGGLNKTAPALSIFFMIILLGSVALPLTNGFVGEFLMLKGLFEKHQLLGIIAGLSIILGAVYMLRLFQKTMFGESNELTESVEDVSGIEKLTLAIISGLVILMGVFPNVLLKVSEPASEALLNLLAKI</sequence>
<dbReference type="PATRIC" id="fig|1605367.3.peg.1051"/>
<feature type="transmembrane region" description="Helical" evidence="7">
    <location>
        <begin position="202"/>
        <end position="221"/>
    </location>
</feature>
<dbReference type="Proteomes" id="UP000050454">
    <property type="component" value="Unassembled WGS sequence"/>
</dbReference>
<feature type="domain" description="NADH:quinone oxidoreductase/Mrp antiporter transmembrane" evidence="8">
    <location>
        <begin position="126"/>
        <end position="411"/>
    </location>
</feature>
<dbReference type="GO" id="GO:0012505">
    <property type="term" value="C:endomembrane system"/>
    <property type="evidence" value="ECO:0007669"/>
    <property type="project" value="UniProtKB-SubCell"/>
</dbReference>
<feature type="transmembrane region" description="Helical" evidence="7">
    <location>
        <begin position="404"/>
        <end position="424"/>
    </location>
</feature>
<dbReference type="GO" id="GO:0016020">
    <property type="term" value="C:membrane"/>
    <property type="evidence" value="ECO:0007669"/>
    <property type="project" value="UniProtKB-SubCell"/>
</dbReference>
<evidence type="ECO:0000313" key="10">
    <source>
        <dbReference type="Proteomes" id="UP000050454"/>
    </source>
</evidence>
<evidence type="ECO:0000256" key="3">
    <source>
        <dbReference type="ARBA" id="ARBA00022692"/>
    </source>
</evidence>
<feature type="transmembrane region" description="Helical" evidence="7">
    <location>
        <begin position="31"/>
        <end position="50"/>
    </location>
</feature>
<dbReference type="InterPro" id="IPR003918">
    <property type="entry name" value="NADH_UbQ_OxRdtase"/>
</dbReference>
<keyword evidence="5 7" id="KW-0472">Membrane</keyword>
<dbReference type="NCBIfam" id="TIGR01972">
    <property type="entry name" value="NDH_I_M"/>
    <property type="match status" value="1"/>
</dbReference>
<dbReference type="GO" id="GO:0008137">
    <property type="term" value="F:NADH dehydrogenase (ubiquinone) activity"/>
    <property type="evidence" value="ECO:0007669"/>
    <property type="project" value="InterPro"/>
</dbReference>
<dbReference type="Pfam" id="PF00361">
    <property type="entry name" value="Proton_antipo_M"/>
    <property type="match status" value="1"/>
</dbReference>
<feature type="transmembrane region" description="Helical" evidence="7">
    <location>
        <begin position="162"/>
        <end position="182"/>
    </location>
</feature>
<evidence type="ECO:0000256" key="1">
    <source>
        <dbReference type="ARBA" id="ARBA00004127"/>
    </source>
</evidence>
<organism evidence="9 10">
    <name type="scientific">Jiulongibacter sediminis</name>
    <dbReference type="NCBI Taxonomy" id="1605367"/>
    <lineage>
        <taxon>Bacteria</taxon>
        <taxon>Pseudomonadati</taxon>
        <taxon>Bacteroidota</taxon>
        <taxon>Cytophagia</taxon>
        <taxon>Cytophagales</taxon>
        <taxon>Leadbetterellaceae</taxon>
        <taxon>Jiulongibacter</taxon>
    </lineage>
</organism>
<feature type="transmembrane region" description="Helical" evidence="7">
    <location>
        <begin position="108"/>
        <end position="124"/>
    </location>
</feature>
<accession>A0A0N8H988</accession>
<evidence type="ECO:0000256" key="5">
    <source>
        <dbReference type="ARBA" id="ARBA00023136"/>
    </source>
</evidence>
<feature type="transmembrane region" description="Helical" evidence="7">
    <location>
        <begin position="241"/>
        <end position="260"/>
    </location>
</feature>
<dbReference type="GO" id="GO:0015990">
    <property type="term" value="P:electron transport coupled proton transport"/>
    <property type="evidence" value="ECO:0007669"/>
    <property type="project" value="TreeGrafter"/>
</dbReference>
<dbReference type="RefSeq" id="WP_055151403.1">
    <property type="nucleotide sequence ID" value="NZ_JXSZ01000015.1"/>
</dbReference>
<evidence type="ECO:0000256" key="4">
    <source>
        <dbReference type="ARBA" id="ARBA00022989"/>
    </source>
</evidence>
<evidence type="ECO:0000259" key="8">
    <source>
        <dbReference type="Pfam" id="PF00361"/>
    </source>
</evidence>
<dbReference type="InterPro" id="IPR001750">
    <property type="entry name" value="ND/Mrp_TM"/>
</dbReference>
<keyword evidence="10" id="KW-1185">Reference proteome</keyword>
<dbReference type="InterPro" id="IPR010227">
    <property type="entry name" value="NADH_Q_OxRdtase_chainM/4"/>
</dbReference>
<dbReference type="GO" id="GO:0042773">
    <property type="term" value="P:ATP synthesis coupled electron transport"/>
    <property type="evidence" value="ECO:0007669"/>
    <property type="project" value="InterPro"/>
</dbReference>
<dbReference type="OrthoDB" id="9811718at2"/>
<feature type="transmembrane region" description="Helical" evidence="7">
    <location>
        <begin position="367"/>
        <end position="384"/>
    </location>
</feature>
<dbReference type="PRINTS" id="PR01437">
    <property type="entry name" value="NUOXDRDTASE4"/>
</dbReference>
<dbReference type="PANTHER" id="PTHR43507">
    <property type="entry name" value="NADH-UBIQUINONE OXIDOREDUCTASE CHAIN 4"/>
    <property type="match status" value="1"/>
</dbReference>
<evidence type="ECO:0000256" key="6">
    <source>
        <dbReference type="RuleBase" id="RU000320"/>
    </source>
</evidence>
<dbReference type="GO" id="GO:0048039">
    <property type="term" value="F:ubiquinone binding"/>
    <property type="evidence" value="ECO:0007669"/>
    <property type="project" value="TreeGrafter"/>
</dbReference>
<dbReference type="GO" id="GO:0003954">
    <property type="term" value="F:NADH dehydrogenase activity"/>
    <property type="evidence" value="ECO:0007669"/>
    <property type="project" value="TreeGrafter"/>
</dbReference>
<feature type="transmembrane region" description="Helical" evidence="7">
    <location>
        <begin position="6"/>
        <end position="24"/>
    </location>
</feature>